<accession>A0A2P2PUJ1</accession>
<evidence type="ECO:0000256" key="1">
    <source>
        <dbReference type="SAM" id="Phobius"/>
    </source>
</evidence>
<protein>
    <submittedName>
        <fullName evidence="2">Uncharacterized protein</fullName>
    </submittedName>
</protein>
<feature type="transmembrane region" description="Helical" evidence="1">
    <location>
        <begin position="7"/>
        <end position="26"/>
    </location>
</feature>
<dbReference type="AlphaFoldDB" id="A0A2P2PUJ1"/>
<keyword evidence="1" id="KW-0812">Transmembrane</keyword>
<dbReference type="EMBL" id="GGEC01077933">
    <property type="protein sequence ID" value="MBX58417.1"/>
    <property type="molecule type" value="Transcribed_RNA"/>
</dbReference>
<organism evidence="2">
    <name type="scientific">Rhizophora mucronata</name>
    <name type="common">Asiatic mangrove</name>
    <dbReference type="NCBI Taxonomy" id="61149"/>
    <lineage>
        <taxon>Eukaryota</taxon>
        <taxon>Viridiplantae</taxon>
        <taxon>Streptophyta</taxon>
        <taxon>Embryophyta</taxon>
        <taxon>Tracheophyta</taxon>
        <taxon>Spermatophyta</taxon>
        <taxon>Magnoliopsida</taxon>
        <taxon>eudicotyledons</taxon>
        <taxon>Gunneridae</taxon>
        <taxon>Pentapetalae</taxon>
        <taxon>rosids</taxon>
        <taxon>fabids</taxon>
        <taxon>Malpighiales</taxon>
        <taxon>Rhizophoraceae</taxon>
        <taxon>Rhizophora</taxon>
    </lineage>
</organism>
<proteinExistence type="predicted"/>
<sequence length="36" mass="4392">MMMFHISWRYIAVWMSLMASLAWHLYVNHQAYKTSS</sequence>
<evidence type="ECO:0000313" key="2">
    <source>
        <dbReference type="EMBL" id="MBX58417.1"/>
    </source>
</evidence>
<keyword evidence="1" id="KW-1133">Transmembrane helix</keyword>
<reference evidence="2" key="1">
    <citation type="submission" date="2018-02" db="EMBL/GenBank/DDBJ databases">
        <title>Rhizophora mucronata_Transcriptome.</title>
        <authorList>
            <person name="Meera S.P."/>
            <person name="Sreeshan A."/>
            <person name="Augustine A."/>
        </authorList>
    </citation>
    <scope>NUCLEOTIDE SEQUENCE</scope>
    <source>
        <tissue evidence="2">Leaf</tissue>
    </source>
</reference>
<name>A0A2P2PUJ1_RHIMU</name>
<keyword evidence="1" id="KW-0472">Membrane</keyword>